<gene>
    <name evidence="1" type="ORF">GCM10017643_00040</name>
</gene>
<dbReference type="EMBL" id="BSFJ01000001">
    <property type="protein sequence ID" value="GLK69889.1"/>
    <property type="molecule type" value="Genomic_DNA"/>
</dbReference>
<organism evidence="1 2">
    <name type="scientific">Ancylobacter dichloromethanicus</name>
    <dbReference type="NCBI Taxonomy" id="518825"/>
    <lineage>
        <taxon>Bacteria</taxon>
        <taxon>Pseudomonadati</taxon>
        <taxon>Pseudomonadota</taxon>
        <taxon>Alphaproteobacteria</taxon>
        <taxon>Hyphomicrobiales</taxon>
        <taxon>Xanthobacteraceae</taxon>
        <taxon>Ancylobacter</taxon>
    </lineage>
</organism>
<dbReference type="Proteomes" id="UP001143370">
    <property type="component" value="Unassembled WGS sequence"/>
</dbReference>
<name>A0A9W6J5S4_9HYPH</name>
<dbReference type="AlphaFoldDB" id="A0A9W6J5S4"/>
<reference evidence="1" key="1">
    <citation type="journal article" date="2014" name="Int. J. Syst. Evol. Microbiol.">
        <title>Complete genome sequence of Corynebacterium casei LMG S-19264T (=DSM 44701T), isolated from a smear-ripened cheese.</title>
        <authorList>
            <consortium name="US DOE Joint Genome Institute (JGI-PGF)"/>
            <person name="Walter F."/>
            <person name="Albersmeier A."/>
            <person name="Kalinowski J."/>
            <person name="Ruckert C."/>
        </authorList>
    </citation>
    <scope>NUCLEOTIDE SEQUENCE</scope>
    <source>
        <strain evidence="1">VKM B-2484</strain>
    </source>
</reference>
<sequence>MAATFEQARSIIYGDSTENLDKIHKLRSCWEDERNEIEKLLITIGYSVKLPDKPDLETKVRGFDELPPDVYEDWHAICLNHARGINILDNEIEKIERTVLSVLSSRSA</sequence>
<proteinExistence type="predicted"/>
<evidence type="ECO:0000313" key="1">
    <source>
        <dbReference type="EMBL" id="GLK69889.1"/>
    </source>
</evidence>
<protein>
    <submittedName>
        <fullName evidence="1">Uncharacterized protein</fullName>
    </submittedName>
</protein>
<accession>A0A9W6J5S4</accession>
<keyword evidence="2" id="KW-1185">Reference proteome</keyword>
<comment type="caution">
    <text evidence="1">The sequence shown here is derived from an EMBL/GenBank/DDBJ whole genome shotgun (WGS) entry which is preliminary data.</text>
</comment>
<evidence type="ECO:0000313" key="2">
    <source>
        <dbReference type="Proteomes" id="UP001143370"/>
    </source>
</evidence>
<reference evidence="1" key="2">
    <citation type="submission" date="2023-01" db="EMBL/GenBank/DDBJ databases">
        <authorList>
            <person name="Sun Q."/>
            <person name="Evtushenko L."/>
        </authorList>
    </citation>
    <scope>NUCLEOTIDE SEQUENCE</scope>
    <source>
        <strain evidence="1">VKM B-2484</strain>
    </source>
</reference>